<protein>
    <submittedName>
        <fullName evidence="4">Uncharacterized protein</fullName>
    </submittedName>
</protein>
<dbReference type="PANTHER" id="PTHR33120:SF59">
    <property type="entry name" value="EXPRESSED PROTEIN"/>
    <property type="match status" value="1"/>
</dbReference>
<dbReference type="AlphaFoldDB" id="A0A8I6YHP4"/>
<dbReference type="Gramene" id="HORVU.MOREX.r2.7HG0600400.1">
    <property type="protein sequence ID" value="HORVU.MOREX.r2.7HG0600400.1"/>
    <property type="gene ID" value="HORVU.MOREX.r2.7HG0600400"/>
</dbReference>
<evidence type="ECO:0000259" key="3">
    <source>
        <dbReference type="Pfam" id="PF20235"/>
    </source>
</evidence>
<dbReference type="InterPro" id="IPR022059">
    <property type="entry name" value="DUF3615"/>
</dbReference>
<dbReference type="Pfam" id="PF12274">
    <property type="entry name" value="DUF3615"/>
    <property type="match status" value="1"/>
</dbReference>
<dbReference type="Pfam" id="PF20235">
    <property type="entry name" value="PIR2-like_helical"/>
    <property type="match status" value="2"/>
</dbReference>
<reference evidence="4" key="3">
    <citation type="submission" date="2022-01" db="UniProtKB">
        <authorList>
            <consortium name="EnsemblPlants"/>
        </authorList>
    </citation>
    <scope>IDENTIFICATION</scope>
    <source>
        <strain evidence="4">subsp. vulgare</strain>
    </source>
</reference>
<dbReference type="PANTHER" id="PTHR33120">
    <property type="entry name" value="EXPRESSED PROTEIN-RELATED"/>
    <property type="match status" value="1"/>
</dbReference>
<gene>
    <name evidence="4" type="primary">LOC123411929</name>
</gene>
<name>A0A8I6YHP4_HORVV</name>
<keyword evidence="5" id="KW-1185">Reference proteome</keyword>
<feature type="compositionally biased region" description="Basic and acidic residues" evidence="1">
    <location>
        <begin position="272"/>
        <end position="282"/>
    </location>
</feature>
<feature type="domain" description="PIR2-like helical" evidence="3">
    <location>
        <begin position="307"/>
        <end position="422"/>
    </location>
</feature>
<dbReference type="Gramene" id="HORVU.MOREX.r3.7HG0724090.1">
    <property type="protein sequence ID" value="HORVU.MOREX.r3.7HG0724090.1"/>
    <property type="gene ID" value="HORVU.MOREX.r3.7HG0724090"/>
</dbReference>
<sequence>MHGKQDRLIGDRCLSFLTDQKQDICRLLGYIHGFYKEALDRLPLGAIPSLAARLLKAGMPIGFLDPVSNIIANTIAYIPSPTPGSVDDNEERDEAPSSDWILSKIITDTNDLFVFELPLSRHQSTTVARLSLDGLVSFLTSHYRYLCGREAMSYLLLARADLLTAVRLIERDRGNRCNSFSITSTTAKIALECAAVSARHPDPDVLVKASLTMASCLADVTAVLAGQGPLSLATISSVTKLLTRKPTIMDVVTNLSLDHLCGKKKNKKRKRSEQAAETIERSRAQKKLGPQLTFRYTLALKLLLLGKIHGHYLQALAKLPRDGLRKRHHRSLLRGGYCYGPNDPVSNIILNTIWYGSMFPTPQKFELQFKVDMICTDMLTRIECCSFYGLVVFLRTCLPSISEHDAIWYLFRSDADVHKAIREAVKHDHFLSGSYEDAYKQAAVVSWHDDPDALVKFATSSLNMESAKLLAILQGTLTNDRVECLTMALPHKYPPTKSEEQAQQVIEATSNSHVLSKNQKRFISEFQKKFRRDQNFFVRKVKAALSDYSQQNGVHYKLHIICGVNPNVPSGSSVALFKKRLPFEYFHVNFLATAKGPNSAVAAPQLFFAQCSNSVKEKRKRPSWCSPISDSRIDNVRCFSCEFNGAKIVHPYDESYSGRHEDFNNIARGHGTLNNLLISSCHCHSDKMASLTEDFIYFDPSMDSVFAKMNPISNVARNLKCFKGRIF</sequence>
<feature type="domain" description="DUF3615" evidence="2">
    <location>
        <begin position="541"/>
        <end position="651"/>
    </location>
</feature>
<feature type="region of interest" description="Disordered" evidence="1">
    <location>
        <begin position="263"/>
        <end position="282"/>
    </location>
</feature>
<reference evidence="5" key="1">
    <citation type="journal article" date="2012" name="Nature">
        <title>A physical, genetic and functional sequence assembly of the barley genome.</title>
        <authorList>
            <consortium name="The International Barley Genome Sequencing Consortium"/>
            <person name="Mayer K.F."/>
            <person name="Waugh R."/>
            <person name="Brown J.W."/>
            <person name="Schulman A."/>
            <person name="Langridge P."/>
            <person name="Platzer M."/>
            <person name="Fincher G.B."/>
            <person name="Muehlbauer G.J."/>
            <person name="Sato K."/>
            <person name="Close T.J."/>
            <person name="Wise R.P."/>
            <person name="Stein N."/>
        </authorList>
    </citation>
    <scope>NUCLEOTIDE SEQUENCE [LARGE SCALE GENOMIC DNA]</scope>
    <source>
        <strain evidence="5">cv. Morex</strain>
    </source>
</reference>
<organism evidence="4 5">
    <name type="scientific">Hordeum vulgare subsp. vulgare</name>
    <name type="common">Domesticated barley</name>
    <dbReference type="NCBI Taxonomy" id="112509"/>
    <lineage>
        <taxon>Eukaryota</taxon>
        <taxon>Viridiplantae</taxon>
        <taxon>Streptophyta</taxon>
        <taxon>Embryophyta</taxon>
        <taxon>Tracheophyta</taxon>
        <taxon>Spermatophyta</taxon>
        <taxon>Magnoliopsida</taxon>
        <taxon>Liliopsida</taxon>
        <taxon>Poales</taxon>
        <taxon>Poaceae</taxon>
        <taxon>BOP clade</taxon>
        <taxon>Pooideae</taxon>
        <taxon>Triticodae</taxon>
        <taxon>Triticeae</taxon>
        <taxon>Hordeinae</taxon>
        <taxon>Hordeum</taxon>
    </lineage>
</organism>
<feature type="domain" description="PIR2-like helical" evidence="3">
    <location>
        <begin position="31"/>
        <end position="170"/>
    </location>
</feature>
<reference evidence="4" key="2">
    <citation type="submission" date="2020-10" db="EMBL/GenBank/DDBJ databases">
        <authorList>
            <person name="Scholz U."/>
            <person name="Mascher M."/>
            <person name="Fiebig A."/>
        </authorList>
    </citation>
    <scope>NUCLEOTIDE SEQUENCE [LARGE SCALE GENOMIC DNA]</scope>
    <source>
        <strain evidence="4">cv. Morex</strain>
    </source>
</reference>
<evidence type="ECO:0000259" key="2">
    <source>
        <dbReference type="Pfam" id="PF12274"/>
    </source>
</evidence>
<proteinExistence type="predicted"/>
<evidence type="ECO:0000313" key="5">
    <source>
        <dbReference type="Proteomes" id="UP000011116"/>
    </source>
</evidence>
<dbReference type="EnsemblPlants" id="HORVU.MOREX.r3.7HG0724090.1">
    <property type="protein sequence ID" value="HORVU.MOREX.r3.7HG0724090.1"/>
    <property type="gene ID" value="HORVU.MOREX.r3.7HG0724090"/>
</dbReference>
<dbReference type="InterPro" id="IPR046527">
    <property type="entry name" value="PIR2-like_helical"/>
</dbReference>
<evidence type="ECO:0000313" key="4">
    <source>
        <dbReference type="EnsemblPlants" id="HORVU.MOREX.r3.7HG0724090.1"/>
    </source>
</evidence>
<evidence type="ECO:0000256" key="1">
    <source>
        <dbReference type="SAM" id="MobiDB-lite"/>
    </source>
</evidence>
<dbReference type="KEGG" id="hvg:123409547"/>
<accession>A0A8I6YHP4</accession>
<dbReference type="Proteomes" id="UP000011116">
    <property type="component" value="Chromosome 7H"/>
</dbReference>